<dbReference type="Gene3D" id="3.40.50.280">
    <property type="entry name" value="Cobalamin-binding domain"/>
    <property type="match status" value="1"/>
</dbReference>
<evidence type="ECO:0000259" key="1">
    <source>
        <dbReference type="PROSITE" id="PS50937"/>
    </source>
</evidence>
<dbReference type="EMBL" id="RBID01000001">
    <property type="protein sequence ID" value="RKQ63035.1"/>
    <property type="molecule type" value="Genomic_DNA"/>
</dbReference>
<dbReference type="RefSeq" id="WP_120809204.1">
    <property type="nucleotide sequence ID" value="NZ_RBID01000001.1"/>
</dbReference>
<dbReference type="Proteomes" id="UP000279384">
    <property type="component" value="Unassembled WGS sequence"/>
</dbReference>
<evidence type="ECO:0000259" key="2">
    <source>
        <dbReference type="PROSITE" id="PS51332"/>
    </source>
</evidence>
<gene>
    <name evidence="3" type="ORF">C8E02_0049</name>
</gene>
<dbReference type="CDD" id="cd01104">
    <property type="entry name" value="HTH_MlrA-CarA"/>
    <property type="match status" value="1"/>
</dbReference>
<dbReference type="InterPro" id="IPR003759">
    <property type="entry name" value="Cbl-bd_cap"/>
</dbReference>
<dbReference type="GO" id="GO:0031419">
    <property type="term" value="F:cobalamin binding"/>
    <property type="evidence" value="ECO:0007669"/>
    <property type="project" value="InterPro"/>
</dbReference>
<dbReference type="SUPFAM" id="SSF52242">
    <property type="entry name" value="Cobalamin (vitamin B12)-binding domain"/>
    <property type="match status" value="1"/>
</dbReference>
<evidence type="ECO:0000313" key="3">
    <source>
        <dbReference type="EMBL" id="RKQ63035.1"/>
    </source>
</evidence>
<dbReference type="PROSITE" id="PS50937">
    <property type="entry name" value="HTH_MERR_2"/>
    <property type="match status" value="1"/>
</dbReference>
<dbReference type="Pfam" id="PF02310">
    <property type="entry name" value="B12-binding"/>
    <property type="match status" value="1"/>
</dbReference>
<dbReference type="GO" id="GO:0003677">
    <property type="term" value="F:DNA binding"/>
    <property type="evidence" value="ECO:0007669"/>
    <property type="project" value="InterPro"/>
</dbReference>
<dbReference type="GO" id="GO:0006355">
    <property type="term" value="P:regulation of DNA-templated transcription"/>
    <property type="evidence" value="ECO:0007669"/>
    <property type="project" value="InterPro"/>
</dbReference>
<dbReference type="Gene3D" id="1.10.1660.10">
    <property type="match status" value="1"/>
</dbReference>
<dbReference type="AlphaFoldDB" id="A0A495BN05"/>
<evidence type="ECO:0000313" key="4">
    <source>
        <dbReference type="Proteomes" id="UP000279384"/>
    </source>
</evidence>
<dbReference type="InterPro" id="IPR036724">
    <property type="entry name" value="Cobalamin-bd_sf"/>
</dbReference>
<dbReference type="SUPFAM" id="SSF46955">
    <property type="entry name" value="Putative DNA-binding domain"/>
    <property type="match status" value="1"/>
</dbReference>
<proteinExistence type="predicted"/>
<organism evidence="3 4">
    <name type="scientific">Vogesella indigofera</name>
    <name type="common">Pseudomonas indigofera</name>
    <dbReference type="NCBI Taxonomy" id="45465"/>
    <lineage>
        <taxon>Bacteria</taxon>
        <taxon>Pseudomonadati</taxon>
        <taxon>Pseudomonadota</taxon>
        <taxon>Betaproteobacteria</taxon>
        <taxon>Neisseriales</taxon>
        <taxon>Chromobacteriaceae</taxon>
        <taxon>Vogesella</taxon>
    </lineage>
</organism>
<feature type="domain" description="HTH merR-type" evidence="1">
    <location>
        <begin position="12"/>
        <end position="70"/>
    </location>
</feature>
<sequence length="307" mass="33438">MMNEDSALSDGGLPIAAVERETGIPKDLLRMWERRYGFPQPSRDAAGDRLYNAAQVGKLKQVRRLMDLGFRPGKLVGQSMAQLEALALAHTPARVVPDVCAGLIDALSGHDALAVRELLRHRLFELGLRHFICDFLAAANQLVGEAWMRGELRVHEEHLYSEEIKRVLRETLAGIPSGQQSPRVMLTTCPGELHLIGLLMVEALLRLAGCDAIAFGAQMPLSDIASAAQKHRVDVVVLSFSASYEASPQADVALLDTLLPAGVELWLGGAGCRGLKRLPPRATLLTLDQLDASVGRWRERQPPAIAV</sequence>
<name>A0A495BN05_VOGIN</name>
<dbReference type="SMART" id="SM00422">
    <property type="entry name" value="HTH_MERR"/>
    <property type="match status" value="1"/>
</dbReference>
<dbReference type="InterPro" id="IPR036594">
    <property type="entry name" value="Meth_synthase_dom"/>
</dbReference>
<comment type="caution">
    <text evidence="3">The sequence shown here is derived from an EMBL/GenBank/DDBJ whole genome shotgun (WGS) entry which is preliminary data.</text>
</comment>
<dbReference type="CDD" id="cd02065">
    <property type="entry name" value="B12-binding_like"/>
    <property type="match status" value="1"/>
</dbReference>
<dbReference type="Pfam" id="PF02607">
    <property type="entry name" value="B12-binding_2"/>
    <property type="match status" value="1"/>
</dbReference>
<dbReference type="Gene3D" id="1.10.1240.10">
    <property type="entry name" value="Methionine synthase domain"/>
    <property type="match status" value="1"/>
</dbReference>
<protein>
    <submittedName>
        <fullName evidence="3">B12 binding protein</fullName>
    </submittedName>
</protein>
<reference evidence="3 4" key="1">
    <citation type="submission" date="2018-10" db="EMBL/GenBank/DDBJ databases">
        <title>Genomic Encyclopedia of Type Strains, Phase IV (KMG-IV): sequencing the most valuable type-strain genomes for metagenomic binning, comparative biology and taxonomic classification.</title>
        <authorList>
            <person name="Goeker M."/>
        </authorList>
    </citation>
    <scope>NUCLEOTIDE SEQUENCE [LARGE SCALE GENOMIC DNA]</scope>
    <source>
        <strain evidence="3 4">DSM 3303</strain>
    </source>
</reference>
<dbReference type="InterPro" id="IPR000551">
    <property type="entry name" value="MerR-type_HTH_dom"/>
</dbReference>
<accession>A0A495BN05</accession>
<dbReference type="InterPro" id="IPR009061">
    <property type="entry name" value="DNA-bd_dom_put_sf"/>
</dbReference>
<feature type="domain" description="B12-binding" evidence="2">
    <location>
        <begin position="181"/>
        <end position="307"/>
    </location>
</feature>
<dbReference type="InterPro" id="IPR006158">
    <property type="entry name" value="Cobalamin-bd"/>
</dbReference>
<dbReference type="PROSITE" id="PS51332">
    <property type="entry name" value="B12_BINDING"/>
    <property type="match status" value="1"/>
</dbReference>
<dbReference type="Pfam" id="PF13411">
    <property type="entry name" value="MerR_1"/>
    <property type="match status" value="1"/>
</dbReference>
<dbReference type="GO" id="GO:0046872">
    <property type="term" value="F:metal ion binding"/>
    <property type="evidence" value="ECO:0007669"/>
    <property type="project" value="InterPro"/>
</dbReference>